<evidence type="ECO:0000256" key="5">
    <source>
        <dbReference type="ARBA" id="ARBA00023163"/>
    </source>
</evidence>
<dbReference type="InterPro" id="IPR058031">
    <property type="entry name" value="AAA_lid_NorR"/>
</dbReference>
<evidence type="ECO:0000259" key="6">
    <source>
        <dbReference type="PROSITE" id="PS50045"/>
    </source>
</evidence>
<protein>
    <submittedName>
        <fullName evidence="8">Transcriptional regulator containing PAS, AAA-type ATPase, and DNA-binding Fis domains</fullName>
    </submittedName>
</protein>
<dbReference type="InterPro" id="IPR013767">
    <property type="entry name" value="PAS_fold"/>
</dbReference>
<dbReference type="OrthoDB" id="9761705at2"/>
<dbReference type="SMART" id="SM00382">
    <property type="entry name" value="AAA"/>
    <property type="match status" value="1"/>
</dbReference>
<dbReference type="PROSITE" id="PS50112">
    <property type="entry name" value="PAS"/>
    <property type="match status" value="1"/>
</dbReference>
<evidence type="ECO:0000256" key="4">
    <source>
        <dbReference type="ARBA" id="ARBA00023125"/>
    </source>
</evidence>
<dbReference type="Gene3D" id="3.30.450.40">
    <property type="match status" value="1"/>
</dbReference>
<dbReference type="Proteomes" id="UP000184226">
    <property type="component" value="Unassembled WGS sequence"/>
</dbReference>
<dbReference type="InterPro" id="IPR029016">
    <property type="entry name" value="GAF-like_dom_sf"/>
</dbReference>
<dbReference type="Gene3D" id="3.30.450.20">
    <property type="entry name" value="PAS domain"/>
    <property type="match status" value="1"/>
</dbReference>
<dbReference type="FunFam" id="3.40.50.300:FF:000006">
    <property type="entry name" value="DNA-binding transcriptional regulator NtrC"/>
    <property type="match status" value="1"/>
</dbReference>
<keyword evidence="3" id="KW-0805">Transcription regulation</keyword>
<evidence type="ECO:0000313" key="8">
    <source>
        <dbReference type="EMBL" id="SHH14032.1"/>
    </source>
</evidence>
<dbReference type="PANTHER" id="PTHR32071:SF57">
    <property type="entry name" value="C4-DICARBOXYLATE TRANSPORT TRANSCRIPTIONAL REGULATORY PROTEIN DCTD"/>
    <property type="match status" value="1"/>
</dbReference>
<dbReference type="InterPro" id="IPR000014">
    <property type="entry name" value="PAS"/>
</dbReference>
<dbReference type="InterPro" id="IPR025943">
    <property type="entry name" value="Sigma_54_int_dom_ATP-bd_2"/>
</dbReference>
<dbReference type="Pfam" id="PF01590">
    <property type="entry name" value="GAF"/>
    <property type="match status" value="1"/>
</dbReference>
<keyword evidence="1" id="KW-0547">Nucleotide-binding</keyword>
<keyword evidence="4 8" id="KW-0238">DNA-binding</keyword>
<evidence type="ECO:0000256" key="2">
    <source>
        <dbReference type="ARBA" id="ARBA00022840"/>
    </source>
</evidence>
<dbReference type="SUPFAM" id="SSF52540">
    <property type="entry name" value="P-loop containing nucleoside triphosphate hydrolases"/>
    <property type="match status" value="1"/>
</dbReference>
<dbReference type="InterPro" id="IPR035965">
    <property type="entry name" value="PAS-like_dom_sf"/>
</dbReference>
<dbReference type="SUPFAM" id="SSF55785">
    <property type="entry name" value="PYP-like sensor domain (PAS domain)"/>
    <property type="match status" value="1"/>
</dbReference>
<dbReference type="PROSITE" id="PS00675">
    <property type="entry name" value="SIGMA54_INTERACT_1"/>
    <property type="match status" value="1"/>
</dbReference>
<dbReference type="InterPro" id="IPR025944">
    <property type="entry name" value="Sigma_54_int_dom_CS"/>
</dbReference>
<reference evidence="8 9" key="1">
    <citation type="submission" date="2016-11" db="EMBL/GenBank/DDBJ databases">
        <authorList>
            <person name="Jaros S."/>
            <person name="Januszkiewicz K."/>
            <person name="Wedrychowicz H."/>
        </authorList>
    </citation>
    <scope>NUCLEOTIDE SEQUENCE [LARGE SCALE GENOMIC DNA]</scope>
    <source>
        <strain evidence="8 9">CGMCC 1.10190</strain>
    </source>
</reference>
<evidence type="ECO:0000259" key="7">
    <source>
        <dbReference type="PROSITE" id="PS50112"/>
    </source>
</evidence>
<dbReference type="InterPro" id="IPR002078">
    <property type="entry name" value="Sigma_54_int"/>
</dbReference>
<keyword evidence="5" id="KW-0804">Transcription</keyword>
<dbReference type="SUPFAM" id="SSF46689">
    <property type="entry name" value="Homeodomain-like"/>
    <property type="match status" value="1"/>
</dbReference>
<feature type="domain" description="PAS" evidence="7">
    <location>
        <begin position="218"/>
        <end position="266"/>
    </location>
</feature>
<dbReference type="InterPro" id="IPR003018">
    <property type="entry name" value="GAF"/>
</dbReference>
<dbReference type="GO" id="GO:0043565">
    <property type="term" value="F:sequence-specific DNA binding"/>
    <property type="evidence" value="ECO:0007669"/>
    <property type="project" value="InterPro"/>
</dbReference>
<proteinExistence type="predicted"/>
<dbReference type="PROSITE" id="PS50045">
    <property type="entry name" value="SIGMA54_INTERACT_4"/>
    <property type="match status" value="1"/>
</dbReference>
<dbReference type="PROSITE" id="PS00676">
    <property type="entry name" value="SIGMA54_INTERACT_2"/>
    <property type="match status" value="1"/>
</dbReference>
<dbReference type="Gene3D" id="1.10.10.60">
    <property type="entry name" value="Homeodomain-like"/>
    <property type="match status" value="1"/>
</dbReference>
<evidence type="ECO:0000313" key="9">
    <source>
        <dbReference type="Proteomes" id="UP000184226"/>
    </source>
</evidence>
<dbReference type="PANTHER" id="PTHR32071">
    <property type="entry name" value="TRANSCRIPTIONAL REGULATORY PROTEIN"/>
    <property type="match status" value="1"/>
</dbReference>
<dbReference type="RefSeq" id="WP_073101934.1">
    <property type="nucleotide sequence ID" value="NZ_FQXE01000002.1"/>
</dbReference>
<dbReference type="InterPro" id="IPR027417">
    <property type="entry name" value="P-loop_NTPase"/>
</dbReference>
<keyword evidence="2" id="KW-0067">ATP-binding</keyword>
<dbReference type="PROSITE" id="PS00688">
    <property type="entry name" value="SIGMA54_INTERACT_3"/>
    <property type="match status" value="1"/>
</dbReference>
<dbReference type="Gene3D" id="1.10.8.60">
    <property type="match status" value="1"/>
</dbReference>
<dbReference type="InterPro" id="IPR009057">
    <property type="entry name" value="Homeodomain-like_sf"/>
</dbReference>
<accession>A0A1M5QIU5</accession>
<dbReference type="InterPro" id="IPR002197">
    <property type="entry name" value="HTH_Fis"/>
</dbReference>
<dbReference type="STRING" id="658167.SAMN04488135_102293"/>
<dbReference type="GO" id="GO:0006355">
    <property type="term" value="P:regulation of DNA-templated transcription"/>
    <property type="evidence" value="ECO:0007669"/>
    <property type="project" value="InterPro"/>
</dbReference>
<evidence type="ECO:0000256" key="1">
    <source>
        <dbReference type="ARBA" id="ARBA00022741"/>
    </source>
</evidence>
<gene>
    <name evidence="8" type="ORF">SAMN04488135_102293</name>
</gene>
<dbReference type="Pfam" id="PF02954">
    <property type="entry name" value="HTH_8"/>
    <property type="match status" value="1"/>
</dbReference>
<sequence>MSRNTSLATVSAAWQHVIDTGRVDETMVRPEVARSWLRCRSLGIDPREPKLPVMLDQRRLDAVREENRSLIETALPFMEFLKTAVKGTGFILVLTERSGVVLDVFGDEDILAMARDNNYVPGCSRAEEVAGTNAISLALIEKHAVQLTGAEHWNVRHHLWTCAAAPVFSPEGMLLGTVTLSGETTQAHRHTLGMVISAAEAIRERLRERETAEEKRGINVLLSSVLGSISEAIITIDAAGVVTNINPAACKSLSVIPTEILGKPIVRLFPSHPELANLLPLRGDNAAFEVSSERPGGRGHFVITPYLMHSDGDVVTGAILGLRERREFLNGVREFSGLTAVFTFDDIVGESPALLRQIEFARTAARQNTRILILGETGTGKELFAQSIHNCSQRRNGPFVALNCAAIPRELMESEIFGYRNGAFTGARKGGQVGKLELADGGTIFLDEINQMPLDLQSKLLRALQEDTITRLGDTKPIRIDVRVIAAANEDLYAKSRAGEFRQDLYYRLSVVELSLPPLRERSCDIPLIALHLLDKLGEKIGKPALSLSPVAIELLRHYPWPGNVRELENVLEMGAIMAEGNVIEPSHLTYRMREKQCVEAERQMPVASNADTRSMRDIELELIRSAIDEFNGNIDLVAHKLGLSRSTVYRRMQQHGIVKSVTVRRETVSY</sequence>
<feature type="domain" description="Sigma-54 factor interaction" evidence="6">
    <location>
        <begin position="347"/>
        <end position="577"/>
    </location>
</feature>
<dbReference type="InterPro" id="IPR025662">
    <property type="entry name" value="Sigma_54_int_dom_ATP-bd_1"/>
</dbReference>
<dbReference type="CDD" id="cd00130">
    <property type="entry name" value="PAS"/>
    <property type="match status" value="1"/>
</dbReference>
<dbReference type="PRINTS" id="PR01590">
    <property type="entry name" value="HTHFIS"/>
</dbReference>
<dbReference type="Pfam" id="PF00989">
    <property type="entry name" value="PAS"/>
    <property type="match status" value="1"/>
</dbReference>
<keyword evidence="9" id="KW-1185">Reference proteome</keyword>
<dbReference type="CDD" id="cd00009">
    <property type="entry name" value="AAA"/>
    <property type="match status" value="1"/>
</dbReference>
<name>A0A1M5QIU5_9BURK</name>
<dbReference type="InterPro" id="IPR003593">
    <property type="entry name" value="AAA+_ATPase"/>
</dbReference>
<dbReference type="Pfam" id="PF00158">
    <property type="entry name" value="Sigma54_activat"/>
    <property type="match status" value="1"/>
</dbReference>
<dbReference type="Pfam" id="PF25601">
    <property type="entry name" value="AAA_lid_14"/>
    <property type="match status" value="1"/>
</dbReference>
<evidence type="ECO:0000256" key="3">
    <source>
        <dbReference type="ARBA" id="ARBA00023015"/>
    </source>
</evidence>
<dbReference type="Gene3D" id="3.40.50.300">
    <property type="entry name" value="P-loop containing nucleotide triphosphate hydrolases"/>
    <property type="match status" value="1"/>
</dbReference>
<dbReference type="AlphaFoldDB" id="A0A1M5QIU5"/>
<dbReference type="GO" id="GO:0005524">
    <property type="term" value="F:ATP binding"/>
    <property type="evidence" value="ECO:0007669"/>
    <property type="project" value="UniProtKB-KW"/>
</dbReference>
<dbReference type="EMBL" id="FQXE01000002">
    <property type="protein sequence ID" value="SHH14032.1"/>
    <property type="molecule type" value="Genomic_DNA"/>
</dbReference>
<dbReference type="SUPFAM" id="SSF55781">
    <property type="entry name" value="GAF domain-like"/>
    <property type="match status" value="1"/>
</dbReference>
<organism evidence="8 9">
    <name type="scientific">Pollutimonas bauzanensis</name>
    <dbReference type="NCBI Taxonomy" id="658167"/>
    <lineage>
        <taxon>Bacteria</taxon>
        <taxon>Pseudomonadati</taxon>
        <taxon>Pseudomonadota</taxon>
        <taxon>Betaproteobacteria</taxon>
        <taxon>Burkholderiales</taxon>
        <taxon>Alcaligenaceae</taxon>
        <taxon>Pollutimonas</taxon>
    </lineage>
</organism>